<evidence type="ECO:0000313" key="1">
    <source>
        <dbReference type="EMBL" id="KAK2139199.1"/>
    </source>
</evidence>
<proteinExistence type="predicted"/>
<reference evidence="1" key="1">
    <citation type="journal article" date="2023" name="Mol. Biol. Evol.">
        <title>Third-Generation Sequencing Reveals the Adaptive Role of the Epigenome in Three Deep-Sea Polychaetes.</title>
        <authorList>
            <person name="Perez M."/>
            <person name="Aroh O."/>
            <person name="Sun Y."/>
            <person name="Lan Y."/>
            <person name="Juniper S.K."/>
            <person name="Young C.R."/>
            <person name="Angers B."/>
            <person name="Qian P.Y."/>
        </authorList>
    </citation>
    <scope>NUCLEOTIDE SEQUENCE</scope>
    <source>
        <strain evidence="1">P08H-3</strain>
    </source>
</reference>
<dbReference type="EMBL" id="JAODUP010001943">
    <property type="protein sequence ID" value="KAK2139199.1"/>
    <property type="molecule type" value="Genomic_DNA"/>
</dbReference>
<evidence type="ECO:0000313" key="2">
    <source>
        <dbReference type="Proteomes" id="UP001208570"/>
    </source>
</evidence>
<dbReference type="Proteomes" id="UP001208570">
    <property type="component" value="Unassembled WGS sequence"/>
</dbReference>
<name>A0AAD9IQW3_9ANNE</name>
<keyword evidence="2" id="KW-1185">Reference proteome</keyword>
<comment type="caution">
    <text evidence="1">The sequence shown here is derived from an EMBL/GenBank/DDBJ whole genome shotgun (WGS) entry which is preliminary data.</text>
</comment>
<protein>
    <submittedName>
        <fullName evidence="1">Uncharacterized protein</fullName>
    </submittedName>
</protein>
<organism evidence="1 2">
    <name type="scientific">Paralvinella palmiformis</name>
    <dbReference type="NCBI Taxonomy" id="53620"/>
    <lineage>
        <taxon>Eukaryota</taxon>
        <taxon>Metazoa</taxon>
        <taxon>Spiralia</taxon>
        <taxon>Lophotrochozoa</taxon>
        <taxon>Annelida</taxon>
        <taxon>Polychaeta</taxon>
        <taxon>Sedentaria</taxon>
        <taxon>Canalipalpata</taxon>
        <taxon>Terebellida</taxon>
        <taxon>Terebelliformia</taxon>
        <taxon>Alvinellidae</taxon>
        <taxon>Paralvinella</taxon>
    </lineage>
</organism>
<gene>
    <name evidence="1" type="ORF">LSH36_1947g00005</name>
</gene>
<dbReference type="AlphaFoldDB" id="A0AAD9IQW3"/>
<accession>A0AAD9IQW3</accession>
<sequence length="73" mass="8166">MIIITNIIPKTDAMMTVILSLLIFTTVGCDVNKTSSSYIQKENNKRLTLESTKVTVVIKSYTVLTISRVILVF</sequence>